<comment type="caution">
    <text evidence="11">The sequence shown here is derived from an EMBL/GenBank/DDBJ whole genome shotgun (WGS) entry which is preliminary data.</text>
</comment>
<evidence type="ECO:0000256" key="6">
    <source>
        <dbReference type="ARBA" id="ARBA00023136"/>
    </source>
</evidence>
<feature type="transmembrane region" description="Helical" evidence="9">
    <location>
        <begin position="99"/>
        <end position="117"/>
    </location>
</feature>
<evidence type="ECO:0000313" key="11">
    <source>
        <dbReference type="EMBL" id="KAF5260831.1"/>
    </source>
</evidence>
<feature type="transmembrane region" description="Helical" evidence="9">
    <location>
        <begin position="65"/>
        <end position="87"/>
    </location>
</feature>
<dbReference type="PANTHER" id="PTHR23502:SF186">
    <property type="entry name" value="MAJOR FACILITATOR SUPERFAMILY (MFS) PROFILE DOMAIN-CONTAINING PROTEIN"/>
    <property type="match status" value="1"/>
</dbReference>
<evidence type="ECO:0000256" key="7">
    <source>
        <dbReference type="ARBA" id="ARBA00023180"/>
    </source>
</evidence>
<evidence type="ECO:0000259" key="10">
    <source>
        <dbReference type="PROSITE" id="PS50850"/>
    </source>
</evidence>
<evidence type="ECO:0000256" key="3">
    <source>
        <dbReference type="ARBA" id="ARBA00022475"/>
    </source>
</evidence>
<sequence length="518" mass="56838">MDLESGRESISHWKMITNQGVVTKEIVHWNYEGSGTEYDPYVVEWIKDDPRNPTQWTQTKKWLQVMAVSNSIFVVTFCASAFAGGIQQIVMEFSVSEEVVTLGLSLYVLGFAVGPLLWAPFSELYGRQVVFIGSYFGFTAFNAAAAASQNIWTILILRFIAATFGSSPLSNAGGIIADLFHAEERGLPLSVFSAAPFIGPVLGPVIGGFLGMTKGWRWISGLMATWSGAILVVVTLLVPETYHPVLLKRRAETLSKLSGRIYISKAESVSVKVSLGQALLTGLKRPWILLFHEPIVLFLSLYHALVYGILYMLFDAYPIVYRQGRGWNQGISGLPFIAVAVGIMAAILYVILYDNKQYMKKVKESGNGYVSPEARLPMCVVGGIALPIGLFWFAWTNSPSSPWPASVAAGVPFGFGMVLIFMAITNYLVDSYTIFTASVLAGNGIIRSTFGAAFPLFTTQMYNSVGIHWASSIPAFLAVACVPMPFLLYKFGPTIRQRCKFAAQSEAFAQRRSHIAQP</sequence>
<evidence type="ECO:0000256" key="9">
    <source>
        <dbReference type="SAM" id="Phobius"/>
    </source>
</evidence>
<gene>
    <name evidence="11" type="ORF">FOXYS1_8501</name>
</gene>
<keyword evidence="6 9" id="KW-0472">Membrane</keyword>
<reference evidence="11" key="1">
    <citation type="submission" date="2020-02" db="EMBL/GenBank/DDBJ databases">
        <title>Identification and distribution of gene clusters putatively required for synthesis of sphingolipid metabolism inhibitors in phylogenetically diverse species of the filamentous fungus Fusarium.</title>
        <authorList>
            <person name="Kim H.-S."/>
            <person name="Busman M."/>
            <person name="Brown D.W."/>
            <person name="Divon H."/>
            <person name="Uhlig S."/>
            <person name="Proctor R.H."/>
        </authorList>
    </citation>
    <scope>NUCLEOTIDE SEQUENCE [LARGE SCALE GENOMIC DNA]</scope>
    <source>
        <strain evidence="11">NRRL 39464</strain>
    </source>
</reference>
<dbReference type="EMBL" id="JAAFOW010001397">
    <property type="protein sequence ID" value="KAF5260831.1"/>
    <property type="molecule type" value="Genomic_DNA"/>
</dbReference>
<feature type="transmembrane region" description="Helical" evidence="9">
    <location>
        <begin position="129"/>
        <end position="148"/>
    </location>
</feature>
<feature type="transmembrane region" description="Helical" evidence="9">
    <location>
        <begin position="435"/>
        <end position="457"/>
    </location>
</feature>
<dbReference type="Gene3D" id="1.20.1250.20">
    <property type="entry name" value="MFS general substrate transporter like domains"/>
    <property type="match status" value="1"/>
</dbReference>
<feature type="transmembrane region" description="Helical" evidence="9">
    <location>
        <begin position="218"/>
        <end position="239"/>
    </location>
</feature>
<evidence type="ECO:0000313" key="12">
    <source>
        <dbReference type="Proteomes" id="UP000558688"/>
    </source>
</evidence>
<evidence type="ECO:0000256" key="4">
    <source>
        <dbReference type="ARBA" id="ARBA00022692"/>
    </source>
</evidence>
<keyword evidence="5 9" id="KW-1133">Transmembrane helix</keyword>
<keyword evidence="4 9" id="KW-0812">Transmembrane</keyword>
<feature type="transmembrane region" description="Helical" evidence="9">
    <location>
        <begin position="469"/>
        <end position="489"/>
    </location>
</feature>
<dbReference type="Proteomes" id="UP000558688">
    <property type="component" value="Unassembled WGS sequence"/>
</dbReference>
<evidence type="ECO:0000256" key="1">
    <source>
        <dbReference type="ARBA" id="ARBA00004651"/>
    </source>
</evidence>
<feature type="domain" description="Major facilitator superfamily (MFS) profile" evidence="10">
    <location>
        <begin position="64"/>
        <end position="498"/>
    </location>
</feature>
<dbReference type="PROSITE" id="PS50850">
    <property type="entry name" value="MFS"/>
    <property type="match status" value="1"/>
</dbReference>
<dbReference type="InterPro" id="IPR036259">
    <property type="entry name" value="MFS_trans_sf"/>
</dbReference>
<keyword evidence="7" id="KW-0325">Glycoprotein</keyword>
<proteinExistence type="inferred from homology"/>
<feature type="transmembrane region" description="Helical" evidence="9">
    <location>
        <begin position="189"/>
        <end position="212"/>
    </location>
</feature>
<comment type="similarity">
    <text evidence="8">Belongs to the major facilitator superfamily. DHA1 family. Polyamines/proton antiporter (TC 2.A.1.2.16) subfamily.</text>
</comment>
<comment type="subcellular location">
    <subcellularLocation>
        <location evidence="1">Cell membrane</location>
        <topology evidence="1">Multi-pass membrane protein</topology>
    </subcellularLocation>
</comment>
<feature type="transmembrane region" description="Helical" evidence="9">
    <location>
        <begin position="374"/>
        <end position="395"/>
    </location>
</feature>
<dbReference type="GO" id="GO:0022857">
    <property type="term" value="F:transmembrane transporter activity"/>
    <property type="evidence" value="ECO:0007669"/>
    <property type="project" value="InterPro"/>
</dbReference>
<feature type="transmembrane region" description="Helical" evidence="9">
    <location>
        <begin position="154"/>
        <end position="177"/>
    </location>
</feature>
<evidence type="ECO:0000256" key="8">
    <source>
        <dbReference type="ARBA" id="ARBA00038459"/>
    </source>
</evidence>
<dbReference type="GO" id="GO:0005886">
    <property type="term" value="C:plasma membrane"/>
    <property type="evidence" value="ECO:0007669"/>
    <property type="project" value="UniProtKB-SubCell"/>
</dbReference>
<feature type="transmembrane region" description="Helical" evidence="9">
    <location>
        <begin position="295"/>
        <end position="314"/>
    </location>
</feature>
<organism evidence="11 12">
    <name type="scientific">Fusarium oxysporum</name>
    <name type="common">Fusarium vascular wilt</name>
    <dbReference type="NCBI Taxonomy" id="5507"/>
    <lineage>
        <taxon>Eukaryota</taxon>
        <taxon>Fungi</taxon>
        <taxon>Dikarya</taxon>
        <taxon>Ascomycota</taxon>
        <taxon>Pezizomycotina</taxon>
        <taxon>Sordariomycetes</taxon>
        <taxon>Hypocreomycetidae</taxon>
        <taxon>Hypocreales</taxon>
        <taxon>Nectriaceae</taxon>
        <taxon>Fusarium</taxon>
        <taxon>Fusarium oxysporum species complex</taxon>
    </lineage>
</organism>
<evidence type="ECO:0000256" key="5">
    <source>
        <dbReference type="ARBA" id="ARBA00022989"/>
    </source>
</evidence>
<keyword evidence="3" id="KW-1003">Cell membrane</keyword>
<dbReference type="AlphaFoldDB" id="A0A8H5A8T7"/>
<dbReference type="InterPro" id="IPR011701">
    <property type="entry name" value="MFS"/>
</dbReference>
<dbReference type="PANTHER" id="PTHR23502">
    <property type="entry name" value="MAJOR FACILITATOR SUPERFAMILY"/>
    <property type="match status" value="1"/>
</dbReference>
<feature type="transmembrane region" description="Helical" evidence="9">
    <location>
        <begin position="334"/>
        <end position="353"/>
    </location>
</feature>
<dbReference type="SUPFAM" id="SSF103473">
    <property type="entry name" value="MFS general substrate transporter"/>
    <property type="match status" value="1"/>
</dbReference>
<accession>A0A8H5A8T7</accession>
<dbReference type="InterPro" id="IPR020846">
    <property type="entry name" value="MFS_dom"/>
</dbReference>
<dbReference type="CDD" id="cd17323">
    <property type="entry name" value="MFS_Tpo1_MDR_like"/>
    <property type="match status" value="1"/>
</dbReference>
<dbReference type="FunFam" id="1.20.1250.20:FF:000266">
    <property type="entry name" value="MFS multidrug transporter, putative"/>
    <property type="match status" value="1"/>
</dbReference>
<evidence type="ECO:0000256" key="2">
    <source>
        <dbReference type="ARBA" id="ARBA00022448"/>
    </source>
</evidence>
<dbReference type="Pfam" id="PF07690">
    <property type="entry name" value="MFS_1"/>
    <property type="match status" value="1"/>
</dbReference>
<name>A0A8H5A8T7_FUSOX</name>
<protein>
    <recommendedName>
        <fullName evidence="10">Major facilitator superfamily (MFS) profile domain-containing protein</fullName>
    </recommendedName>
</protein>
<keyword evidence="2" id="KW-0813">Transport</keyword>
<feature type="transmembrane region" description="Helical" evidence="9">
    <location>
        <begin position="407"/>
        <end position="428"/>
    </location>
</feature>